<dbReference type="CDD" id="cd00087">
    <property type="entry name" value="FReD"/>
    <property type="match status" value="1"/>
</dbReference>
<dbReference type="PROSITE" id="PS51406">
    <property type="entry name" value="FIBRINOGEN_C_2"/>
    <property type="match status" value="1"/>
</dbReference>
<evidence type="ECO:0000313" key="3">
    <source>
        <dbReference type="Proteomes" id="UP000821866"/>
    </source>
</evidence>
<dbReference type="InterPro" id="IPR036056">
    <property type="entry name" value="Fibrinogen-like_C"/>
</dbReference>
<dbReference type="SMART" id="SM00186">
    <property type="entry name" value="FBG"/>
    <property type="match status" value="1"/>
</dbReference>
<dbReference type="GO" id="GO:0005615">
    <property type="term" value="C:extracellular space"/>
    <property type="evidence" value="ECO:0007669"/>
    <property type="project" value="TreeGrafter"/>
</dbReference>
<dbReference type="PANTHER" id="PTHR19143">
    <property type="entry name" value="FIBRINOGEN/TENASCIN/ANGIOPOEITIN"/>
    <property type="match status" value="1"/>
</dbReference>
<dbReference type="PANTHER" id="PTHR19143:SF458">
    <property type="entry name" value="FIBRINOGEN C-TERMINAL DOMAIN-CONTAINING PROTEIN-RELATED"/>
    <property type="match status" value="1"/>
</dbReference>
<reference evidence="2" key="1">
    <citation type="journal article" date="2020" name="Cell">
        <title>Large-Scale Comparative Analyses of Tick Genomes Elucidate Their Genetic Diversity and Vector Capacities.</title>
        <authorList>
            <consortium name="Tick Genome and Microbiome Consortium (TIGMIC)"/>
            <person name="Jia N."/>
            <person name="Wang J."/>
            <person name="Shi W."/>
            <person name="Du L."/>
            <person name="Sun Y."/>
            <person name="Zhan W."/>
            <person name="Jiang J.F."/>
            <person name="Wang Q."/>
            <person name="Zhang B."/>
            <person name="Ji P."/>
            <person name="Bell-Sakyi L."/>
            <person name="Cui X.M."/>
            <person name="Yuan T.T."/>
            <person name="Jiang B.G."/>
            <person name="Yang W.F."/>
            <person name="Lam T.T."/>
            <person name="Chang Q.C."/>
            <person name="Ding S.J."/>
            <person name="Wang X.J."/>
            <person name="Zhu J.G."/>
            <person name="Ruan X.D."/>
            <person name="Zhao L."/>
            <person name="Wei J.T."/>
            <person name="Ye R.Z."/>
            <person name="Que T.C."/>
            <person name="Du C.H."/>
            <person name="Zhou Y.H."/>
            <person name="Cheng J.X."/>
            <person name="Dai P.F."/>
            <person name="Guo W.B."/>
            <person name="Han X.H."/>
            <person name="Huang E.J."/>
            <person name="Li L.F."/>
            <person name="Wei W."/>
            <person name="Gao Y.C."/>
            <person name="Liu J.Z."/>
            <person name="Shao H.Z."/>
            <person name="Wang X."/>
            <person name="Wang C.C."/>
            <person name="Yang T.C."/>
            <person name="Huo Q.B."/>
            <person name="Li W."/>
            <person name="Chen H.Y."/>
            <person name="Chen S.E."/>
            <person name="Zhou L.G."/>
            <person name="Ni X.B."/>
            <person name="Tian J.H."/>
            <person name="Sheng Y."/>
            <person name="Liu T."/>
            <person name="Pan Y.S."/>
            <person name="Xia L.Y."/>
            <person name="Li J."/>
            <person name="Zhao F."/>
            <person name="Cao W.C."/>
        </authorList>
    </citation>
    <scope>NUCLEOTIDE SEQUENCE</scope>
    <source>
        <strain evidence="2">Rmic-2018</strain>
    </source>
</reference>
<evidence type="ECO:0000259" key="1">
    <source>
        <dbReference type="PROSITE" id="PS51406"/>
    </source>
</evidence>
<dbReference type="InterPro" id="IPR050373">
    <property type="entry name" value="Fibrinogen_C-term_domain"/>
</dbReference>
<accession>A0A9J6EUZ1</accession>
<feature type="domain" description="Fibrinogen C-terminal" evidence="1">
    <location>
        <begin position="57"/>
        <end position="284"/>
    </location>
</feature>
<dbReference type="Proteomes" id="UP000821866">
    <property type="component" value="Chromosome 1"/>
</dbReference>
<dbReference type="Pfam" id="PF00147">
    <property type="entry name" value="Fibrinogen_C"/>
    <property type="match status" value="1"/>
</dbReference>
<dbReference type="InterPro" id="IPR014716">
    <property type="entry name" value="Fibrinogen_a/b/g_C_1"/>
</dbReference>
<comment type="caution">
    <text evidence="2">The sequence shown here is derived from an EMBL/GenBank/DDBJ whole genome shotgun (WGS) entry which is preliminary data.</text>
</comment>
<dbReference type="Gene3D" id="3.90.215.10">
    <property type="entry name" value="Gamma Fibrinogen, chain A, domain 1"/>
    <property type="match status" value="1"/>
</dbReference>
<reference evidence="2" key="2">
    <citation type="submission" date="2021-09" db="EMBL/GenBank/DDBJ databases">
        <authorList>
            <person name="Jia N."/>
            <person name="Wang J."/>
            <person name="Shi W."/>
            <person name="Du L."/>
            <person name="Sun Y."/>
            <person name="Zhan W."/>
            <person name="Jiang J."/>
            <person name="Wang Q."/>
            <person name="Zhang B."/>
            <person name="Ji P."/>
            <person name="Sakyi L.B."/>
            <person name="Cui X."/>
            <person name="Yuan T."/>
            <person name="Jiang B."/>
            <person name="Yang W."/>
            <person name="Lam T.T.-Y."/>
            <person name="Chang Q."/>
            <person name="Ding S."/>
            <person name="Wang X."/>
            <person name="Zhu J."/>
            <person name="Ruan X."/>
            <person name="Zhao L."/>
            <person name="Wei J."/>
            <person name="Que T."/>
            <person name="Du C."/>
            <person name="Cheng J."/>
            <person name="Dai P."/>
            <person name="Han X."/>
            <person name="Huang E."/>
            <person name="Gao Y."/>
            <person name="Liu J."/>
            <person name="Shao H."/>
            <person name="Ye R."/>
            <person name="Li L."/>
            <person name="Wei W."/>
            <person name="Wang X."/>
            <person name="Wang C."/>
            <person name="Huo Q."/>
            <person name="Li W."/>
            <person name="Guo W."/>
            <person name="Chen H."/>
            <person name="Chen S."/>
            <person name="Zhou L."/>
            <person name="Zhou L."/>
            <person name="Ni X."/>
            <person name="Tian J."/>
            <person name="Zhou Y."/>
            <person name="Sheng Y."/>
            <person name="Liu T."/>
            <person name="Pan Y."/>
            <person name="Xia L."/>
            <person name="Li J."/>
            <person name="Zhao F."/>
            <person name="Cao W."/>
        </authorList>
    </citation>
    <scope>NUCLEOTIDE SEQUENCE</scope>
    <source>
        <strain evidence="2">Rmic-2018</strain>
        <tissue evidence="2">Larvae</tissue>
    </source>
</reference>
<proteinExistence type="predicted"/>
<dbReference type="SUPFAM" id="SSF56496">
    <property type="entry name" value="Fibrinogen C-terminal domain-like"/>
    <property type="match status" value="1"/>
</dbReference>
<name>A0A9J6EUZ1_RHIMP</name>
<sequence>MLQHLACTKGIVRGVDAQLSPAEALEKLSAAGAVAAYRCNRLVDNKRHPTMSVIATFADAFVPRHCADLLDNGQHISGVYTIFHEAAGTSGQDVYCDMDTDDGGWTVIQRRGQYGHNAYYFYRNWTEYANGFGNPADEYWIGNKALHVLTSGDEKMVLRIVLSNSTEDSTYFDYKTFIVASGEELFQLRIGDFTGMTGDPMERLSGQKFSTYDRDSDASAFNCAERLRGAWWYLICDPSTSNLNGLNLNGHHDSFGDGIVWEGTSSDGAHYSYPKVEMMIRPAK</sequence>
<dbReference type="EMBL" id="JABSTU010000001">
    <property type="protein sequence ID" value="KAH8038315.1"/>
    <property type="molecule type" value="Genomic_DNA"/>
</dbReference>
<organism evidence="2 3">
    <name type="scientific">Rhipicephalus microplus</name>
    <name type="common">Cattle tick</name>
    <name type="synonym">Boophilus microplus</name>
    <dbReference type="NCBI Taxonomy" id="6941"/>
    <lineage>
        <taxon>Eukaryota</taxon>
        <taxon>Metazoa</taxon>
        <taxon>Ecdysozoa</taxon>
        <taxon>Arthropoda</taxon>
        <taxon>Chelicerata</taxon>
        <taxon>Arachnida</taxon>
        <taxon>Acari</taxon>
        <taxon>Parasitiformes</taxon>
        <taxon>Ixodida</taxon>
        <taxon>Ixodoidea</taxon>
        <taxon>Ixodidae</taxon>
        <taxon>Rhipicephalinae</taxon>
        <taxon>Rhipicephalus</taxon>
        <taxon>Boophilus</taxon>
    </lineage>
</organism>
<evidence type="ECO:0000313" key="2">
    <source>
        <dbReference type="EMBL" id="KAH8038315.1"/>
    </source>
</evidence>
<protein>
    <recommendedName>
        <fullName evidence="1">Fibrinogen C-terminal domain-containing protein</fullName>
    </recommendedName>
</protein>
<dbReference type="AlphaFoldDB" id="A0A9J6EUZ1"/>
<gene>
    <name evidence="2" type="ORF">HPB51_001098</name>
</gene>
<dbReference type="InterPro" id="IPR002181">
    <property type="entry name" value="Fibrinogen_a/b/g_C_dom"/>
</dbReference>
<keyword evidence="3" id="KW-1185">Reference proteome</keyword>
<dbReference type="NCBIfam" id="NF040941">
    <property type="entry name" value="GGGWT_bact"/>
    <property type="match status" value="1"/>
</dbReference>
<dbReference type="VEuPathDB" id="VectorBase:LOC119171431"/>